<dbReference type="EMBL" id="CALTRL010002964">
    <property type="protein sequence ID" value="CAH7677229.1"/>
    <property type="molecule type" value="Genomic_DNA"/>
</dbReference>
<reference evidence="1" key="1">
    <citation type="submission" date="2022-06" db="EMBL/GenBank/DDBJ databases">
        <authorList>
            <consortium name="SYNGENTA / RWTH Aachen University"/>
        </authorList>
    </citation>
    <scope>NUCLEOTIDE SEQUENCE</scope>
</reference>
<dbReference type="Proteomes" id="UP001153365">
    <property type="component" value="Unassembled WGS sequence"/>
</dbReference>
<evidence type="ECO:0000313" key="2">
    <source>
        <dbReference type="Proteomes" id="UP001153365"/>
    </source>
</evidence>
<proteinExistence type="predicted"/>
<keyword evidence="2" id="KW-1185">Reference proteome</keyword>
<accession>A0AAV0B3V9</accession>
<name>A0AAV0B3V9_PHAPC</name>
<protein>
    <submittedName>
        <fullName evidence="1">Uncharacterized protein</fullName>
    </submittedName>
</protein>
<sequence length="102" mass="12071">MAQRFAAEHIKSFYPRGERSRNQAEEEEEEDTGWDFWKRYPGRNCAFWMQEKVFWAEVAFWEAEPGILGKTGLFRLEPEFLEVRLSTWVPGQKNCAVAHSIK</sequence>
<organism evidence="1 2">
    <name type="scientific">Phakopsora pachyrhizi</name>
    <name type="common">Asian soybean rust disease fungus</name>
    <dbReference type="NCBI Taxonomy" id="170000"/>
    <lineage>
        <taxon>Eukaryota</taxon>
        <taxon>Fungi</taxon>
        <taxon>Dikarya</taxon>
        <taxon>Basidiomycota</taxon>
        <taxon>Pucciniomycotina</taxon>
        <taxon>Pucciniomycetes</taxon>
        <taxon>Pucciniales</taxon>
        <taxon>Phakopsoraceae</taxon>
        <taxon>Phakopsora</taxon>
    </lineage>
</organism>
<evidence type="ECO:0000313" key="1">
    <source>
        <dbReference type="EMBL" id="CAH7677229.1"/>
    </source>
</evidence>
<comment type="caution">
    <text evidence="1">The sequence shown here is derived from an EMBL/GenBank/DDBJ whole genome shotgun (WGS) entry which is preliminary data.</text>
</comment>
<gene>
    <name evidence="1" type="ORF">PPACK8108_LOCUS12375</name>
</gene>
<dbReference type="AlphaFoldDB" id="A0AAV0B3V9"/>